<accession>A0A1G2SAC1</accession>
<dbReference type="Gene3D" id="3.40.50.1820">
    <property type="entry name" value="alpha/beta hydrolase"/>
    <property type="match status" value="1"/>
</dbReference>
<reference evidence="1 2" key="1">
    <citation type="journal article" date="2016" name="Nat. Commun.">
        <title>Thousands of microbial genomes shed light on interconnected biogeochemical processes in an aquifer system.</title>
        <authorList>
            <person name="Anantharaman K."/>
            <person name="Brown C.T."/>
            <person name="Hug L.A."/>
            <person name="Sharon I."/>
            <person name="Castelle C.J."/>
            <person name="Probst A.J."/>
            <person name="Thomas B.C."/>
            <person name="Singh A."/>
            <person name="Wilkins M.J."/>
            <person name="Karaoz U."/>
            <person name="Brodie E.L."/>
            <person name="Williams K.H."/>
            <person name="Hubbard S.S."/>
            <person name="Banfield J.F."/>
        </authorList>
    </citation>
    <scope>NUCLEOTIDE SEQUENCE [LARGE SCALE GENOMIC DNA]</scope>
</reference>
<proteinExistence type="predicted"/>
<dbReference type="InterPro" id="IPR029058">
    <property type="entry name" value="AB_hydrolase_fold"/>
</dbReference>
<evidence type="ECO:0000313" key="1">
    <source>
        <dbReference type="EMBL" id="OHA81602.1"/>
    </source>
</evidence>
<sequence>MKLNILKNKFVYFDLYEKKGSDVLLVIMSGISGGKDSFLVKMGTQFFKKNDFDILRINFCNDDIFNKSDCFKMGDLSVDLYLKSLYQCIQSSNKKYREVVIIGHSFSAVISILFYKKYSKLIKFKKLILWDPSVPSQIVDSIKSNFIFDEAKNVYKTKDTKYKFLISFSRKFLNDLEKYDDIDRILKTLTVDKLYIGAEKGARDNTRYYFDNSTEKKRLKIIKNTGHMFGTSAAKKELFTSTLKFISQQ</sequence>
<comment type="caution">
    <text evidence="1">The sequence shown here is derived from an EMBL/GenBank/DDBJ whole genome shotgun (WGS) entry which is preliminary data.</text>
</comment>
<dbReference type="EMBL" id="MHUT01000006">
    <property type="protein sequence ID" value="OHA81602.1"/>
    <property type="molecule type" value="Genomic_DNA"/>
</dbReference>
<dbReference type="SUPFAM" id="SSF53474">
    <property type="entry name" value="alpha/beta-Hydrolases"/>
    <property type="match status" value="1"/>
</dbReference>
<evidence type="ECO:0000313" key="2">
    <source>
        <dbReference type="Proteomes" id="UP000179118"/>
    </source>
</evidence>
<name>A0A1G2SAC1_9BACT</name>
<dbReference type="AlphaFoldDB" id="A0A1G2SAC1"/>
<evidence type="ECO:0008006" key="3">
    <source>
        <dbReference type="Google" id="ProtNLM"/>
    </source>
</evidence>
<protein>
    <recommendedName>
        <fullName evidence="3">AB hydrolase-1 domain-containing protein</fullName>
    </recommendedName>
</protein>
<organism evidence="1 2">
    <name type="scientific">Candidatus Yonathbacteria bacterium RIFCSPHIGHO2_02_FULL_44_14</name>
    <dbReference type="NCBI Taxonomy" id="1802724"/>
    <lineage>
        <taxon>Bacteria</taxon>
        <taxon>Candidatus Yonathiibacteriota</taxon>
    </lineage>
</organism>
<gene>
    <name evidence="1" type="ORF">A3D51_02405</name>
</gene>
<dbReference type="Proteomes" id="UP000179118">
    <property type="component" value="Unassembled WGS sequence"/>
</dbReference>